<feature type="region of interest" description="Disordered" evidence="3">
    <location>
        <begin position="772"/>
        <end position="817"/>
    </location>
</feature>
<feature type="region of interest" description="Disordered" evidence="3">
    <location>
        <begin position="881"/>
        <end position="909"/>
    </location>
</feature>
<dbReference type="PANTHER" id="PTHR46910">
    <property type="entry name" value="TRANSCRIPTION FACTOR PDR1"/>
    <property type="match status" value="1"/>
</dbReference>
<accession>A0ABQ0LGE1</accession>
<dbReference type="PANTHER" id="PTHR46910:SF38">
    <property type="entry name" value="ZN(2)-C6 FUNGAL-TYPE DOMAIN-CONTAINING PROTEIN"/>
    <property type="match status" value="1"/>
</dbReference>
<dbReference type="CDD" id="cd12148">
    <property type="entry name" value="fungal_TF_MHR"/>
    <property type="match status" value="1"/>
</dbReference>
<evidence type="ECO:0000313" key="5">
    <source>
        <dbReference type="EMBL" id="GAT50173.1"/>
    </source>
</evidence>
<feature type="region of interest" description="Disordered" evidence="3">
    <location>
        <begin position="92"/>
        <end position="126"/>
    </location>
</feature>
<feature type="domain" description="Zn(2)-C6 fungal-type" evidence="4">
    <location>
        <begin position="126"/>
        <end position="170"/>
    </location>
</feature>
<proteinExistence type="predicted"/>
<name>A0ABQ0LGE1_MYCCL</name>
<keyword evidence="1" id="KW-0479">Metal-binding</keyword>
<evidence type="ECO:0000256" key="1">
    <source>
        <dbReference type="ARBA" id="ARBA00022723"/>
    </source>
</evidence>
<sequence>MPRRYQSWSAGIPCVFGYGNPPLGPALARLDTQLPLRSIPGIDAPFRYRRAGQRTIPEPRSSSIQSQPQDQDVRHAAGLEPDLLRRDTHRLMATSTNPPQSDSQRRNAANSGPSRPPPKQKRTKHACDACRAKKRACDGVAPGPAGTTTTSSSSGKKCTPCTAENVACVFSAEKPRARPSYLGVLEGRLERNQEYLKMLESQTRKGPAGGVDEPFAFRLPAPTASTSSVPASEHALSASPGPGVELAALTIRSMNTPAPVTTHEDLGHVDLIEYMDGLPPGTEYKQRLHGKSSSVRILKVAAMLRQEYEERKLPWDKVRDRYWRYNPLATCPGRVDHVTFPPPDLLAELIDLYFTHKNIYLPVLHRPTFERAVTHGLHRTDQTFASVVMLVCAIAARYSADPRVAPGPGEDTLGCGYEFFRQVNMTVDHVFEKPRLEQLQIYCLAAVFQECSAHSVWSLVGIGIRMAQDAGAHLKPPTNSKRSVEGELWKRCFWALVCLERMVCTGLGRPASTNVEAFDAELPLECDDEYWEITPGLTQSLAFTQPAGRPALAAYFVALVKLSNIWGVGLKMLYPLKHGRYLLSYRDPAWESRILAELDVALGQWAEDLPEHLRWYTHSPLRDRDDRIFHQCATLHAYYCTVQITLHRPFIPTFTKEEGGQKAEMNGIHMPSLAVCTNAARSFSHVAEALTRRQPNPVPMPSLVSLVLINALTLILNIWSGKHTGLPPELNSSVDEVRMCMQLLKGCEARWQSAGLFWDLLHELVALTQQSVGTPDSSSTSAVSAASSPNSSSSSSSKKRSHASAPRASAPPGTRVVLTPYAGDVQRYVSAEPPSQAERLPIPVPATASRNDDIVMSSTSSWYPTGESAAPLGSPDFLVQGAAWPGHPPPPVRRQEQEQQPATEQLQDPDPEAALRIAEIARVWAGAPATLEPDDWTTYLHSITQGGFQ</sequence>
<organism evidence="5 6">
    <name type="scientific">Mycena chlorophos</name>
    <name type="common">Agaric fungus</name>
    <name type="synonym">Agaricus chlorophos</name>
    <dbReference type="NCBI Taxonomy" id="658473"/>
    <lineage>
        <taxon>Eukaryota</taxon>
        <taxon>Fungi</taxon>
        <taxon>Dikarya</taxon>
        <taxon>Basidiomycota</taxon>
        <taxon>Agaricomycotina</taxon>
        <taxon>Agaricomycetes</taxon>
        <taxon>Agaricomycetidae</taxon>
        <taxon>Agaricales</taxon>
        <taxon>Marasmiineae</taxon>
        <taxon>Mycenaceae</taxon>
        <taxon>Mycena</taxon>
    </lineage>
</organism>
<dbReference type="SMART" id="SM00906">
    <property type="entry name" value="Fungal_trans"/>
    <property type="match status" value="1"/>
</dbReference>
<evidence type="ECO:0000313" key="6">
    <source>
        <dbReference type="Proteomes" id="UP000815677"/>
    </source>
</evidence>
<dbReference type="InterPro" id="IPR001138">
    <property type="entry name" value="Zn2Cys6_DnaBD"/>
</dbReference>
<feature type="compositionally biased region" description="Low complexity" evidence="3">
    <location>
        <begin position="803"/>
        <end position="812"/>
    </location>
</feature>
<dbReference type="CDD" id="cd00067">
    <property type="entry name" value="GAL4"/>
    <property type="match status" value="1"/>
</dbReference>
<protein>
    <recommendedName>
        <fullName evidence="4">Zn(2)-C6 fungal-type domain-containing protein</fullName>
    </recommendedName>
</protein>
<dbReference type="Gene3D" id="4.10.240.10">
    <property type="entry name" value="Zn(2)-C6 fungal-type DNA-binding domain"/>
    <property type="match status" value="1"/>
</dbReference>
<dbReference type="EMBL" id="DF846339">
    <property type="protein sequence ID" value="GAT50173.1"/>
    <property type="molecule type" value="Genomic_DNA"/>
</dbReference>
<keyword evidence="2" id="KW-0539">Nucleus</keyword>
<dbReference type="InterPro" id="IPR007219">
    <property type="entry name" value="XnlR_reg_dom"/>
</dbReference>
<dbReference type="SUPFAM" id="SSF57701">
    <property type="entry name" value="Zn2/Cys6 DNA-binding domain"/>
    <property type="match status" value="1"/>
</dbReference>
<keyword evidence="6" id="KW-1185">Reference proteome</keyword>
<dbReference type="Pfam" id="PF04082">
    <property type="entry name" value="Fungal_trans"/>
    <property type="match status" value="1"/>
</dbReference>
<dbReference type="SMART" id="SM00066">
    <property type="entry name" value="GAL4"/>
    <property type="match status" value="1"/>
</dbReference>
<evidence type="ECO:0000256" key="3">
    <source>
        <dbReference type="SAM" id="MobiDB-lite"/>
    </source>
</evidence>
<feature type="compositionally biased region" description="Low complexity" evidence="3">
    <location>
        <begin position="777"/>
        <end position="796"/>
    </location>
</feature>
<evidence type="ECO:0000259" key="4">
    <source>
        <dbReference type="PROSITE" id="PS50048"/>
    </source>
</evidence>
<reference evidence="5" key="1">
    <citation type="submission" date="2014-09" db="EMBL/GenBank/DDBJ databases">
        <title>Genome sequence of the luminous mushroom Mycena chlorophos for searching fungal bioluminescence genes.</title>
        <authorList>
            <person name="Tanaka Y."/>
            <person name="Kasuga D."/>
            <person name="Oba Y."/>
            <person name="Hase S."/>
            <person name="Sato K."/>
            <person name="Oba Y."/>
            <person name="Sakakibara Y."/>
        </authorList>
    </citation>
    <scope>NUCLEOTIDE SEQUENCE</scope>
</reference>
<dbReference type="InterPro" id="IPR050987">
    <property type="entry name" value="AtrR-like"/>
</dbReference>
<gene>
    <name evidence="5" type="ORF">MCHLO_07443</name>
</gene>
<dbReference type="InterPro" id="IPR036864">
    <property type="entry name" value="Zn2-C6_fun-type_DNA-bd_sf"/>
</dbReference>
<evidence type="ECO:0000256" key="2">
    <source>
        <dbReference type="ARBA" id="ARBA00023242"/>
    </source>
</evidence>
<dbReference type="Proteomes" id="UP000815677">
    <property type="component" value="Unassembled WGS sequence"/>
</dbReference>
<feature type="compositionally biased region" description="Polar residues" evidence="3">
    <location>
        <begin position="93"/>
        <end position="113"/>
    </location>
</feature>
<dbReference type="PROSITE" id="PS50048">
    <property type="entry name" value="ZN2_CY6_FUNGAL_2"/>
    <property type="match status" value="1"/>
</dbReference>